<evidence type="ECO:0000256" key="5">
    <source>
        <dbReference type="ARBA" id="ARBA00023163"/>
    </source>
</evidence>
<dbReference type="PROSITE" id="PS00676">
    <property type="entry name" value="SIGMA54_INTERACT_2"/>
    <property type="match status" value="1"/>
</dbReference>
<dbReference type="Gene3D" id="1.10.8.60">
    <property type="match status" value="1"/>
</dbReference>
<dbReference type="PANTHER" id="PTHR32071:SF57">
    <property type="entry name" value="C4-DICARBOXYLATE TRANSPORT TRANSCRIPTIONAL REGULATORY PROTEIN DCTD"/>
    <property type="match status" value="1"/>
</dbReference>
<evidence type="ECO:0000256" key="2">
    <source>
        <dbReference type="ARBA" id="ARBA00022840"/>
    </source>
</evidence>
<dbReference type="InterPro" id="IPR002078">
    <property type="entry name" value="Sigma_54_int"/>
</dbReference>
<dbReference type="Pfam" id="PF00158">
    <property type="entry name" value="Sigma54_activat"/>
    <property type="match status" value="1"/>
</dbReference>
<dbReference type="GO" id="GO:0043565">
    <property type="term" value="F:sequence-specific DNA binding"/>
    <property type="evidence" value="ECO:0007669"/>
    <property type="project" value="InterPro"/>
</dbReference>
<dbReference type="PROSITE" id="PS00688">
    <property type="entry name" value="SIGMA54_INTERACT_3"/>
    <property type="match status" value="1"/>
</dbReference>
<dbReference type="SMART" id="SM00382">
    <property type="entry name" value="AAA"/>
    <property type="match status" value="1"/>
</dbReference>
<dbReference type="Gene3D" id="1.10.10.60">
    <property type="entry name" value="Homeodomain-like"/>
    <property type="match status" value="1"/>
</dbReference>
<dbReference type="InterPro" id="IPR027417">
    <property type="entry name" value="P-loop_NTPase"/>
</dbReference>
<evidence type="ECO:0000259" key="7">
    <source>
        <dbReference type="PROSITE" id="PS50045"/>
    </source>
</evidence>
<proteinExistence type="predicted"/>
<dbReference type="InterPro" id="IPR009057">
    <property type="entry name" value="Homeodomain-like_sf"/>
</dbReference>
<dbReference type="AlphaFoldDB" id="A0A7V2SZ58"/>
<evidence type="ECO:0000256" key="1">
    <source>
        <dbReference type="ARBA" id="ARBA00022741"/>
    </source>
</evidence>
<feature type="non-terminal residue" evidence="8">
    <location>
        <position position="1"/>
    </location>
</feature>
<keyword evidence="4" id="KW-0238">DNA-binding</keyword>
<gene>
    <name evidence="8" type="ORF">ENJ63_04155</name>
</gene>
<dbReference type="InterPro" id="IPR025944">
    <property type="entry name" value="Sigma_54_int_dom_CS"/>
</dbReference>
<dbReference type="GO" id="GO:0005524">
    <property type="term" value="F:ATP binding"/>
    <property type="evidence" value="ECO:0007669"/>
    <property type="project" value="UniProtKB-KW"/>
</dbReference>
<evidence type="ECO:0000256" key="4">
    <source>
        <dbReference type="ARBA" id="ARBA00023125"/>
    </source>
</evidence>
<reference evidence="8" key="1">
    <citation type="journal article" date="2020" name="mSystems">
        <title>Genome- and Community-Level Interaction Insights into Carbon Utilization and Element Cycling Functions of Hydrothermarchaeota in Hydrothermal Sediment.</title>
        <authorList>
            <person name="Zhou Z."/>
            <person name="Liu Y."/>
            <person name="Xu W."/>
            <person name="Pan J."/>
            <person name="Luo Z.H."/>
            <person name="Li M."/>
        </authorList>
    </citation>
    <scope>NUCLEOTIDE SEQUENCE [LARGE SCALE GENOMIC DNA]</scope>
    <source>
        <strain evidence="8">HyVt-503</strain>
    </source>
</reference>
<organism evidence="8">
    <name type="scientific">Dissulfuribacter thermophilus</name>
    <dbReference type="NCBI Taxonomy" id="1156395"/>
    <lineage>
        <taxon>Bacteria</taxon>
        <taxon>Pseudomonadati</taxon>
        <taxon>Thermodesulfobacteriota</taxon>
        <taxon>Dissulfuribacteria</taxon>
        <taxon>Dissulfuribacterales</taxon>
        <taxon>Dissulfuribacteraceae</taxon>
        <taxon>Dissulfuribacter</taxon>
    </lineage>
</organism>
<dbReference type="InterPro" id="IPR025943">
    <property type="entry name" value="Sigma_54_int_dom_ATP-bd_2"/>
</dbReference>
<comment type="caution">
    <text evidence="8">The sequence shown here is derived from an EMBL/GenBank/DDBJ whole genome shotgun (WGS) entry which is preliminary data.</text>
</comment>
<evidence type="ECO:0000256" key="3">
    <source>
        <dbReference type="ARBA" id="ARBA00023015"/>
    </source>
</evidence>
<name>A0A7V2SZ58_9BACT</name>
<dbReference type="PROSITE" id="PS50045">
    <property type="entry name" value="SIGMA54_INTERACT_4"/>
    <property type="match status" value="1"/>
</dbReference>
<keyword evidence="3" id="KW-0805">Transcription regulation</keyword>
<dbReference type="GO" id="GO:0006355">
    <property type="term" value="P:regulation of DNA-templated transcription"/>
    <property type="evidence" value="ECO:0007669"/>
    <property type="project" value="InterPro"/>
</dbReference>
<dbReference type="InterPro" id="IPR002197">
    <property type="entry name" value="HTH_Fis"/>
</dbReference>
<dbReference type="SUPFAM" id="SSF46689">
    <property type="entry name" value="Homeodomain-like"/>
    <property type="match status" value="1"/>
</dbReference>
<keyword evidence="1" id="KW-0547">Nucleotide-binding</keyword>
<dbReference type="Gene3D" id="3.40.50.300">
    <property type="entry name" value="P-loop containing nucleotide triphosphate hydrolases"/>
    <property type="match status" value="1"/>
</dbReference>
<dbReference type="InterPro" id="IPR058031">
    <property type="entry name" value="AAA_lid_NorR"/>
</dbReference>
<dbReference type="InterPro" id="IPR003593">
    <property type="entry name" value="AAA+_ATPase"/>
</dbReference>
<sequence length="464" mass="53174">KSAASIWKGILGQPCYQVFMGRRHACTDDCPLRAVMEGSWEGRLFQKQIRDRHVEISAVPFKGYKNEHLALLVMRDDTQRKELEERLKRLNEFMSQEIRSKIEELKDIDGLKERLLLEVDKLEDQVKKREILDRFIGCSEQIQNIRHQIQMIAPTNLTVLVTGESGTGKELVASLIHHLSPRSAGPFIKVNCSAISESLLESELFGHERGAFTGAVGRHKGKFELADKGTLFLDEIGDISPKMQVALLRALETGEIHRVGAEQALKVDVRVIAATNVDLEKAVKKGRFREDLFYRLNVVNLHIPPLRERTEDIILLATNFIKTYRTRLNKPIDFISADVRDKLLQYNWPGNVRQLKNVLLRAMIFAKDNELRPEDIVFEAKASQAQEMIQEHNPSHRVRPGLEEKLRKMPLKDSLAFIEEQLIRFALESSNGNTLKAASRLGISKSLIYVKLRQYNIDPKKFKR</sequence>
<keyword evidence="6" id="KW-0175">Coiled coil</keyword>
<dbReference type="PROSITE" id="PS00675">
    <property type="entry name" value="SIGMA54_INTERACT_1"/>
    <property type="match status" value="1"/>
</dbReference>
<keyword evidence="5" id="KW-0804">Transcription</keyword>
<dbReference type="CDD" id="cd00009">
    <property type="entry name" value="AAA"/>
    <property type="match status" value="1"/>
</dbReference>
<feature type="coiled-coil region" evidence="6">
    <location>
        <begin position="80"/>
        <end position="132"/>
    </location>
</feature>
<evidence type="ECO:0000256" key="6">
    <source>
        <dbReference type="SAM" id="Coils"/>
    </source>
</evidence>
<dbReference type="SUPFAM" id="SSF52540">
    <property type="entry name" value="P-loop containing nucleoside triphosphate hydrolases"/>
    <property type="match status" value="1"/>
</dbReference>
<dbReference type="PRINTS" id="PR01590">
    <property type="entry name" value="HTHFIS"/>
</dbReference>
<protein>
    <submittedName>
        <fullName evidence="8">Sigma-54-dependent Fis family transcriptional regulator</fullName>
    </submittedName>
</protein>
<dbReference type="Pfam" id="PF02954">
    <property type="entry name" value="HTH_8"/>
    <property type="match status" value="1"/>
</dbReference>
<dbReference type="Pfam" id="PF25601">
    <property type="entry name" value="AAA_lid_14"/>
    <property type="match status" value="1"/>
</dbReference>
<evidence type="ECO:0000313" key="8">
    <source>
        <dbReference type="EMBL" id="HFC47055.1"/>
    </source>
</evidence>
<accession>A0A7V2SZ58</accession>
<dbReference type="EMBL" id="DRND01000330">
    <property type="protein sequence ID" value="HFC47055.1"/>
    <property type="molecule type" value="Genomic_DNA"/>
</dbReference>
<dbReference type="PANTHER" id="PTHR32071">
    <property type="entry name" value="TRANSCRIPTIONAL REGULATORY PROTEIN"/>
    <property type="match status" value="1"/>
</dbReference>
<dbReference type="InterPro" id="IPR025662">
    <property type="entry name" value="Sigma_54_int_dom_ATP-bd_1"/>
</dbReference>
<feature type="domain" description="Sigma-54 factor interaction" evidence="7">
    <location>
        <begin position="135"/>
        <end position="364"/>
    </location>
</feature>
<dbReference type="FunFam" id="3.40.50.300:FF:000006">
    <property type="entry name" value="DNA-binding transcriptional regulator NtrC"/>
    <property type="match status" value="1"/>
</dbReference>
<keyword evidence="2" id="KW-0067">ATP-binding</keyword>
<dbReference type="Proteomes" id="UP000885797">
    <property type="component" value="Unassembled WGS sequence"/>
</dbReference>